<dbReference type="Proteomes" id="UP000002971">
    <property type="component" value="Unassembled WGS sequence"/>
</dbReference>
<dbReference type="InterPro" id="IPR027417">
    <property type="entry name" value="P-loop_NTPase"/>
</dbReference>
<comment type="caution">
    <text evidence="2">The sequence shown here is derived from an EMBL/GenBank/DDBJ whole genome shotgun (WGS) entry which is preliminary data.</text>
</comment>
<evidence type="ECO:0000313" key="2">
    <source>
        <dbReference type="EMBL" id="EGM50453.1"/>
    </source>
</evidence>
<accession>F7R326</accession>
<sequence length="544" mass="62347">MWIKQLKVKDFRAFQKETTINLSSNVTAIAGLNGIGKSTLLAILTNIGELPSKYKTLFNSRFRGEFSSVIMYDSQQDDIGEKVEITLDGERPAGVPKKMIFRAIIQNYNDKTKRYRLVPKKDKEQYNSEAKIPWPSYYLGLSRLIPLGEHKSGKKVSIPEHYKQEITRIHSEILSENLDIEHTESSNLDIGIGRLKSTIKTDYYGFASNSNGQDNTGQIIEAVLSFDNLKKELNEEYLGGILAIDEIDASLHPAAQNKLLDWLVKKSIELDLQIIFTTHSLTLLEHMSKNNRVMINYLSVSKYQPGIVKVKENPDPGFYRHNLQETYSLVPPKTEKVCCFLEDDTARWFFKNIVQLSIPINSSKVDYLTEEKISFMDVSIPWNSLIHLFHSDQIRYHNDLFVLDPDLSKNSGDLKNELDRLKIFDLPIDAVEGNVFILPGHGNVKIESILRNYLKKLPADSSIYDCDFFVNNGINYDVVQEDLINLGINEKTSEKKKDKVWFKNIGAPIADTILNYWFNDHSDEIIQKLSLINEASARMFHRKN</sequence>
<dbReference type="EMBL" id="AFOJ01000007">
    <property type="protein sequence ID" value="EGM50453.1"/>
    <property type="molecule type" value="Genomic_DNA"/>
</dbReference>
<feature type="domain" description="AAA+ ATPase" evidence="1">
    <location>
        <begin position="23"/>
        <end position="299"/>
    </location>
</feature>
<dbReference type="PANTHER" id="PTHR43581">
    <property type="entry name" value="ATP/GTP PHOSPHATASE"/>
    <property type="match status" value="1"/>
</dbReference>
<evidence type="ECO:0000313" key="3">
    <source>
        <dbReference type="Proteomes" id="UP000002971"/>
    </source>
</evidence>
<dbReference type="GO" id="GO:0016887">
    <property type="term" value="F:ATP hydrolysis activity"/>
    <property type="evidence" value="ECO:0007669"/>
    <property type="project" value="InterPro"/>
</dbReference>
<proteinExistence type="predicted"/>
<protein>
    <recommendedName>
        <fullName evidence="1">AAA+ ATPase domain-containing protein</fullName>
    </recommendedName>
</protein>
<organism evidence="2 3">
    <name type="scientific">Ligilactobacillus ruminis SPM0211</name>
    <dbReference type="NCBI Taxonomy" id="1040964"/>
    <lineage>
        <taxon>Bacteria</taxon>
        <taxon>Bacillati</taxon>
        <taxon>Bacillota</taxon>
        <taxon>Bacilli</taxon>
        <taxon>Lactobacillales</taxon>
        <taxon>Lactobacillaceae</taxon>
        <taxon>Ligilactobacillus</taxon>
    </lineage>
</organism>
<name>F7R326_9LACO</name>
<gene>
    <name evidence="2" type="ORF">LRU_02135</name>
</gene>
<dbReference type="AlphaFoldDB" id="F7R326"/>
<dbReference type="InterPro" id="IPR051396">
    <property type="entry name" value="Bact_Antivir_Def_Nuclease"/>
</dbReference>
<dbReference type="Gene3D" id="3.40.50.300">
    <property type="entry name" value="P-loop containing nucleotide triphosphate hydrolases"/>
    <property type="match status" value="1"/>
</dbReference>
<evidence type="ECO:0000259" key="1">
    <source>
        <dbReference type="SMART" id="SM00382"/>
    </source>
</evidence>
<dbReference type="PANTHER" id="PTHR43581:SF4">
    <property type="entry name" value="ATP_GTP PHOSPHATASE"/>
    <property type="match status" value="1"/>
</dbReference>
<dbReference type="RefSeq" id="WP_003696623.1">
    <property type="nucleotide sequence ID" value="NZ_AFOJ01000007.1"/>
</dbReference>
<dbReference type="InterPro" id="IPR041685">
    <property type="entry name" value="AAA_GajA/Old/RecF-like"/>
</dbReference>
<dbReference type="SMART" id="SM00382">
    <property type="entry name" value="AAA"/>
    <property type="match status" value="1"/>
</dbReference>
<reference evidence="2 3" key="1">
    <citation type="journal article" date="2011" name="J. Bacteriol.">
        <title>Genome Sequence of Lactobacillus ruminis SPM0211, Isolated from a Fecal Sample from a Healthy Korean.</title>
        <authorList>
            <person name="Lee S."/>
            <person name="Cho Y.J."/>
            <person name="Lee A.H."/>
            <person name="Chun J."/>
            <person name="Ha N.J."/>
            <person name="Ko G."/>
        </authorList>
    </citation>
    <scope>NUCLEOTIDE SEQUENCE [LARGE SCALE GENOMIC DNA]</scope>
    <source>
        <strain evidence="2 3">SPM0211</strain>
    </source>
</reference>
<dbReference type="InterPro" id="IPR003593">
    <property type="entry name" value="AAA+_ATPase"/>
</dbReference>
<dbReference type="Pfam" id="PF13304">
    <property type="entry name" value="AAA_21"/>
    <property type="match status" value="1"/>
</dbReference>
<dbReference type="Pfam" id="PF13175">
    <property type="entry name" value="AAA_15"/>
    <property type="match status" value="1"/>
</dbReference>
<dbReference type="InterPro" id="IPR003959">
    <property type="entry name" value="ATPase_AAA_core"/>
</dbReference>
<dbReference type="SUPFAM" id="SSF52540">
    <property type="entry name" value="P-loop containing nucleoside triphosphate hydrolases"/>
    <property type="match status" value="1"/>
</dbReference>
<dbReference type="GO" id="GO:0005524">
    <property type="term" value="F:ATP binding"/>
    <property type="evidence" value="ECO:0007669"/>
    <property type="project" value="InterPro"/>
</dbReference>